<dbReference type="Proteomes" id="UP000092445">
    <property type="component" value="Unassembled WGS sequence"/>
</dbReference>
<evidence type="ECO:0000313" key="2">
    <source>
        <dbReference type="Proteomes" id="UP000092445"/>
    </source>
</evidence>
<reference evidence="1" key="2">
    <citation type="submission" date="2020-05" db="UniProtKB">
        <authorList>
            <consortium name="EnsemblMetazoa"/>
        </authorList>
    </citation>
    <scope>IDENTIFICATION</scope>
    <source>
        <strain evidence="1">IAEA</strain>
    </source>
</reference>
<organism evidence="1 2">
    <name type="scientific">Glossina pallidipes</name>
    <name type="common">Tsetse fly</name>
    <dbReference type="NCBI Taxonomy" id="7398"/>
    <lineage>
        <taxon>Eukaryota</taxon>
        <taxon>Metazoa</taxon>
        <taxon>Ecdysozoa</taxon>
        <taxon>Arthropoda</taxon>
        <taxon>Hexapoda</taxon>
        <taxon>Insecta</taxon>
        <taxon>Pterygota</taxon>
        <taxon>Neoptera</taxon>
        <taxon>Endopterygota</taxon>
        <taxon>Diptera</taxon>
        <taxon>Brachycera</taxon>
        <taxon>Muscomorpha</taxon>
        <taxon>Hippoboscoidea</taxon>
        <taxon>Glossinidae</taxon>
        <taxon>Glossina</taxon>
    </lineage>
</organism>
<name>A0A1A9ZM32_GLOPL</name>
<reference evidence="2" key="1">
    <citation type="submission" date="2014-03" db="EMBL/GenBank/DDBJ databases">
        <authorList>
            <person name="Aksoy S."/>
            <person name="Warren W."/>
            <person name="Wilson R.K."/>
        </authorList>
    </citation>
    <scope>NUCLEOTIDE SEQUENCE [LARGE SCALE GENOMIC DNA]</scope>
    <source>
        <strain evidence="2">IAEA</strain>
    </source>
</reference>
<protein>
    <submittedName>
        <fullName evidence="1">Uncharacterized protein</fullName>
    </submittedName>
</protein>
<dbReference type="VEuPathDB" id="VectorBase:GPAI018857"/>
<sequence>MKPLIDLGTRCSDGSRLAQIKRRYLSIIYVYTLHNSDLRRFYITQRYERYSIFRDPTETITSSKQYQLQSIRRKRKEIKKKKLTNGISSMMGVNNDSKEIRLWLPINSLEFDFNEIVPYPASA</sequence>
<evidence type="ECO:0000313" key="1">
    <source>
        <dbReference type="EnsemblMetazoa" id="GPAI018857-PA"/>
    </source>
</evidence>
<proteinExistence type="predicted"/>
<keyword evidence="2" id="KW-1185">Reference proteome</keyword>
<dbReference type="AlphaFoldDB" id="A0A1A9ZM32"/>
<accession>A0A1A9ZM32</accession>
<dbReference type="EnsemblMetazoa" id="GPAI018857-RA">
    <property type="protein sequence ID" value="GPAI018857-PA"/>
    <property type="gene ID" value="GPAI018857"/>
</dbReference>